<dbReference type="GO" id="GO:0005737">
    <property type="term" value="C:cytoplasm"/>
    <property type="evidence" value="ECO:0007669"/>
    <property type="project" value="TreeGrafter"/>
</dbReference>
<keyword evidence="8" id="KW-0311">Gluconate utilization</keyword>
<proteinExistence type="inferred from homology"/>
<evidence type="ECO:0000313" key="14">
    <source>
        <dbReference type="Proteomes" id="UP000294958"/>
    </source>
</evidence>
<evidence type="ECO:0000256" key="6">
    <source>
        <dbReference type="ARBA" id="ARBA00022777"/>
    </source>
</evidence>
<keyword evidence="5 10" id="KW-0547">Nucleotide-binding</keyword>
<dbReference type="Proteomes" id="UP000294958">
    <property type="component" value="Unassembled WGS sequence"/>
</dbReference>
<dbReference type="FunFam" id="3.40.50.300:FF:000522">
    <property type="entry name" value="Gluconokinase"/>
    <property type="match status" value="1"/>
</dbReference>
<dbReference type="Proteomes" id="UP000019849">
    <property type="component" value="Unassembled WGS sequence"/>
</dbReference>
<name>A0A011TAJ1_9HYPH</name>
<evidence type="ECO:0000256" key="8">
    <source>
        <dbReference type="ARBA" id="ARBA00023064"/>
    </source>
</evidence>
<comment type="pathway">
    <text evidence="1">Carbohydrate acid metabolism.</text>
</comment>
<dbReference type="EC" id="2.7.1.12" evidence="3 10"/>
<reference evidence="11 13" key="1">
    <citation type="submission" date="2014-02" db="EMBL/GenBank/DDBJ databases">
        <title>Aquamicrobium defluvii Genome sequencing.</title>
        <authorList>
            <person name="Wang X."/>
        </authorList>
    </citation>
    <scope>NUCLEOTIDE SEQUENCE [LARGE SCALE GENOMIC DNA]</scope>
    <source>
        <strain evidence="11 13">W13Z1</strain>
    </source>
</reference>
<evidence type="ECO:0000313" key="13">
    <source>
        <dbReference type="Proteomes" id="UP000019849"/>
    </source>
</evidence>
<dbReference type="Gene3D" id="3.40.50.300">
    <property type="entry name" value="P-loop containing nucleotide triphosphate hydrolases"/>
    <property type="match status" value="1"/>
</dbReference>
<evidence type="ECO:0000256" key="7">
    <source>
        <dbReference type="ARBA" id="ARBA00022840"/>
    </source>
</evidence>
<dbReference type="NCBIfam" id="TIGR01313">
    <property type="entry name" value="therm_gnt_kin"/>
    <property type="match status" value="1"/>
</dbReference>
<dbReference type="Pfam" id="PF13671">
    <property type="entry name" value="AAA_33"/>
    <property type="match status" value="1"/>
</dbReference>
<keyword evidence="6 10" id="KW-0418">Kinase</keyword>
<evidence type="ECO:0000256" key="5">
    <source>
        <dbReference type="ARBA" id="ARBA00022741"/>
    </source>
</evidence>
<dbReference type="PANTHER" id="PTHR43442:SF3">
    <property type="entry name" value="GLUCONOKINASE-RELATED"/>
    <property type="match status" value="1"/>
</dbReference>
<keyword evidence="14" id="KW-1185">Reference proteome</keyword>
<sequence>MGFMPTPAANTDGRAGYVLVMGVSGAGKSTIGRALAVRTGGSFIEADDLHPAENIRRMSEREPLTDADRWPWLKAISESALAEMKESGGPVIIACSALKRSYRDVLRQALSPLSIVHLSGPVDLIRARLEERPTHFMPIELLDSQIETLEAPDEHEGVSFSIEDSEAHIVAGALQAIGLPHRGVREA</sequence>
<dbReference type="HOGENOM" id="CLU_077168_4_1_5"/>
<organism evidence="11 13">
    <name type="scientific">Aquamicrobium defluvii</name>
    <dbReference type="NCBI Taxonomy" id="69279"/>
    <lineage>
        <taxon>Bacteria</taxon>
        <taxon>Pseudomonadati</taxon>
        <taxon>Pseudomonadota</taxon>
        <taxon>Alphaproteobacteria</taxon>
        <taxon>Hyphomicrobiales</taxon>
        <taxon>Phyllobacteriaceae</taxon>
        <taxon>Aquamicrobium</taxon>
    </lineage>
</organism>
<dbReference type="InterPro" id="IPR006001">
    <property type="entry name" value="Therm_gnt_kin"/>
</dbReference>
<comment type="caution">
    <text evidence="11">The sequence shown here is derived from an EMBL/GenBank/DDBJ whole genome shotgun (WGS) entry which is preliminary data.</text>
</comment>
<evidence type="ECO:0000256" key="1">
    <source>
        <dbReference type="ARBA" id="ARBA00004761"/>
    </source>
</evidence>
<dbReference type="CDD" id="cd02021">
    <property type="entry name" value="GntK"/>
    <property type="match status" value="1"/>
</dbReference>
<evidence type="ECO:0000256" key="9">
    <source>
        <dbReference type="ARBA" id="ARBA00048090"/>
    </source>
</evidence>
<comment type="catalytic activity">
    <reaction evidence="9 10">
        <text>D-gluconate + ATP = 6-phospho-D-gluconate + ADP + H(+)</text>
        <dbReference type="Rhea" id="RHEA:19433"/>
        <dbReference type="ChEBI" id="CHEBI:15378"/>
        <dbReference type="ChEBI" id="CHEBI:18391"/>
        <dbReference type="ChEBI" id="CHEBI:30616"/>
        <dbReference type="ChEBI" id="CHEBI:58759"/>
        <dbReference type="ChEBI" id="CHEBI:456216"/>
        <dbReference type="EC" id="2.7.1.12"/>
    </reaction>
</comment>
<keyword evidence="4 10" id="KW-0808">Transferase</keyword>
<protein>
    <recommendedName>
        <fullName evidence="3 10">Gluconokinase</fullName>
        <ecNumber evidence="3 10">2.7.1.12</ecNumber>
    </recommendedName>
</protein>
<dbReference type="GO" id="GO:0046316">
    <property type="term" value="F:gluconokinase activity"/>
    <property type="evidence" value="ECO:0007669"/>
    <property type="project" value="UniProtKB-EC"/>
</dbReference>
<dbReference type="EMBL" id="SNZF01000002">
    <property type="protein sequence ID" value="TDR37544.1"/>
    <property type="molecule type" value="Genomic_DNA"/>
</dbReference>
<dbReference type="PANTHER" id="PTHR43442">
    <property type="entry name" value="GLUCONOKINASE-RELATED"/>
    <property type="match status" value="1"/>
</dbReference>
<dbReference type="GO" id="GO:0005524">
    <property type="term" value="F:ATP binding"/>
    <property type="evidence" value="ECO:0007669"/>
    <property type="project" value="UniProtKB-KW"/>
</dbReference>
<evidence type="ECO:0000313" key="11">
    <source>
        <dbReference type="EMBL" id="EXL08644.1"/>
    </source>
</evidence>
<evidence type="ECO:0000256" key="2">
    <source>
        <dbReference type="ARBA" id="ARBA00008420"/>
    </source>
</evidence>
<evidence type="ECO:0000313" key="12">
    <source>
        <dbReference type="EMBL" id="TDR37544.1"/>
    </source>
</evidence>
<evidence type="ECO:0000256" key="4">
    <source>
        <dbReference type="ARBA" id="ARBA00022679"/>
    </source>
</evidence>
<dbReference type="SUPFAM" id="SSF52540">
    <property type="entry name" value="P-loop containing nucleoside triphosphate hydrolases"/>
    <property type="match status" value="1"/>
</dbReference>
<dbReference type="PATRIC" id="fig|69279.3.peg.2145"/>
<dbReference type="STRING" id="69279.BG36_03740"/>
<reference evidence="12 14" key="2">
    <citation type="submission" date="2019-03" db="EMBL/GenBank/DDBJ databases">
        <title>Genomic Encyclopedia of Type Strains, Phase IV (KMG-IV): sequencing the most valuable type-strain genomes for metagenomic binning, comparative biology and taxonomic classification.</title>
        <authorList>
            <person name="Goeker M."/>
        </authorList>
    </citation>
    <scope>NUCLEOTIDE SEQUENCE [LARGE SCALE GENOMIC DNA]</scope>
    <source>
        <strain evidence="12 14">DSM 11603</strain>
    </source>
</reference>
<dbReference type="GO" id="GO:0019521">
    <property type="term" value="P:D-gluconate metabolic process"/>
    <property type="evidence" value="ECO:0007669"/>
    <property type="project" value="UniProtKB-KW"/>
</dbReference>
<evidence type="ECO:0000256" key="3">
    <source>
        <dbReference type="ARBA" id="ARBA00012054"/>
    </source>
</evidence>
<dbReference type="EMBL" id="JENY01000012">
    <property type="protein sequence ID" value="EXL08644.1"/>
    <property type="molecule type" value="Genomic_DNA"/>
</dbReference>
<dbReference type="AlphaFoldDB" id="A0A011TAJ1"/>
<gene>
    <name evidence="11" type="ORF">BG36_03740</name>
    <name evidence="12" type="ORF">DES43_10289</name>
</gene>
<accession>A0A011TAJ1</accession>
<comment type="similarity">
    <text evidence="2 10">Belongs to the gluconokinase GntK/GntV family.</text>
</comment>
<dbReference type="eggNOG" id="COG3265">
    <property type="taxonomic scope" value="Bacteria"/>
</dbReference>
<dbReference type="InterPro" id="IPR027417">
    <property type="entry name" value="P-loop_NTPase"/>
</dbReference>
<keyword evidence="7 10" id="KW-0067">ATP-binding</keyword>
<evidence type="ECO:0000256" key="10">
    <source>
        <dbReference type="RuleBase" id="RU363066"/>
    </source>
</evidence>